<dbReference type="Pfam" id="PF03625">
    <property type="entry name" value="DUF302"/>
    <property type="match status" value="1"/>
</dbReference>
<evidence type="ECO:0000259" key="1">
    <source>
        <dbReference type="Pfam" id="PF03625"/>
    </source>
</evidence>
<feature type="domain" description="DUF302" evidence="1">
    <location>
        <begin position="39"/>
        <end position="102"/>
    </location>
</feature>
<dbReference type="Gene3D" id="3.30.310.70">
    <property type="entry name" value="TT1751-like domain"/>
    <property type="match status" value="1"/>
</dbReference>
<dbReference type="InterPro" id="IPR005180">
    <property type="entry name" value="DUF302"/>
</dbReference>
<name>A0A7C1FRU3_9CHLR</name>
<dbReference type="InterPro" id="IPR035923">
    <property type="entry name" value="TT1751-like_sf"/>
</dbReference>
<accession>A0A7C1FRU3</accession>
<dbReference type="AlphaFoldDB" id="A0A7C1FRU3"/>
<gene>
    <name evidence="2" type="ORF">ENQ20_18740</name>
</gene>
<dbReference type="PANTHER" id="PTHR38342">
    <property type="entry name" value="SLR5037 PROTEIN"/>
    <property type="match status" value="1"/>
</dbReference>
<dbReference type="PIRSF" id="PIRSF021774">
    <property type="entry name" value="UCP021774"/>
    <property type="match status" value="1"/>
</dbReference>
<dbReference type="PANTHER" id="PTHR38342:SF1">
    <property type="entry name" value="SLR5037 PROTEIN"/>
    <property type="match status" value="1"/>
</dbReference>
<protein>
    <submittedName>
        <fullName evidence="2">DUF302 domain-containing protein</fullName>
    </submittedName>
</protein>
<dbReference type="InterPro" id="IPR016796">
    <property type="entry name" value="UCP021774"/>
</dbReference>
<reference evidence="2" key="1">
    <citation type="journal article" date="2020" name="mSystems">
        <title>Genome- and Community-Level Interaction Insights into Carbon Utilization and Element Cycling Functions of Hydrothermarchaeota in Hydrothermal Sediment.</title>
        <authorList>
            <person name="Zhou Z."/>
            <person name="Liu Y."/>
            <person name="Xu W."/>
            <person name="Pan J."/>
            <person name="Luo Z.H."/>
            <person name="Li M."/>
        </authorList>
    </citation>
    <scope>NUCLEOTIDE SEQUENCE [LARGE SCALE GENOMIC DNA]</scope>
    <source>
        <strain evidence="2">SpSt-289</strain>
    </source>
</reference>
<comment type="caution">
    <text evidence="2">The sequence shown here is derived from an EMBL/GenBank/DDBJ whole genome shotgun (WGS) entry which is preliminary data.</text>
</comment>
<sequence>MTTATQLGIQVRLNTSYEEAIERATAALKEQGFGVLTEIDVKATLKDKLNVDFKKYKILGACNPPLAYRALTAAPEVGLLLPCNVIVYEDEAGGAVVTLTDPMSMVAFLDNPALQPVAEEARSRLEKVAQALMQAT</sequence>
<evidence type="ECO:0000313" key="2">
    <source>
        <dbReference type="EMBL" id="HDX33498.1"/>
    </source>
</evidence>
<dbReference type="EMBL" id="DSMG01000194">
    <property type="protein sequence ID" value="HDX33498.1"/>
    <property type="molecule type" value="Genomic_DNA"/>
</dbReference>
<organism evidence="2">
    <name type="scientific">Caldilinea aerophila</name>
    <dbReference type="NCBI Taxonomy" id="133453"/>
    <lineage>
        <taxon>Bacteria</taxon>
        <taxon>Bacillati</taxon>
        <taxon>Chloroflexota</taxon>
        <taxon>Caldilineae</taxon>
        <taxon>Caldilineales</taxon>
        <taxon>Caldilineaceae</taxon>
        <taxon>Caldilinea</taxon>
    </lineage>
</organism>
<dbReference type="SUPFAM" id="SSF103247">
    <property type="entry name" value="TT1751-like"/>
    <property type="match status" value="1"/>
</dbReference>
<proteinExistence type="predicted"/>
<dbReference type="CDD" id="cd14797">
    <property type="entry name" value="DUF302"/>
    <property type="match status" value="1"/>
</dbReference>